<reference evidence="1 2" key="1">
    <citation type="submission" date="2016-10" db="EMBL/GenBank/DDBJ databases">
        <authorList>
            <person name="Varghese N."/>
            <person name="Submissions S."/>
        </authorList>
    </citation>
    <scope>NUCLEOTIDE SEQUENCE [LARGE SCALE GENOMIC DNA]</scope>
    <source>
        <strain evidence="1 2">DSM 22022</strain>
    </source>
</reference>
<evidence type="ECO:0000313" key="2">
    <source>
        <dbReference type="Proteomes" id="UP000199588"/>
    </source>
</evidence>
<dbReference type="Pfam" id="PF10008">
    <property type="entry name" value="DUF2251"/>
    <property type="match status" value="1"/>
</dbReference>
<dbReference type="InterPro" id="IPR014449">
    <property type="entry name" value="UCP007050_HI0931"/>
</dbReference>
<dbReference type="Proteomes" id="UP000199588">
    <property type="component" value="Unassembled WGS sequence"/>
</dbReference>
<accession>A0A1G5AX48</accession>
<organism evidence="1 2">
    <name type="scientific">Basfia succiniciproducens</name>
    <dbReference type="NCBI Taxonomy" id="653940"/>
    <lineage>
        <taxon>Bacteria</taxon>
        <taxon>Pseudomonadati</taxon>
        <taxon>Pseudomonadota</taxon>
        <taxon>Gammaproteobacteria</taxon>
        <taxon>Pasteurellales</taxon>
        <taxon>Pasteurellaceae</taxon>
        <taxon>Basfia</taxon>
    </lineage>
</organism>
<comment type="caution">
    <text evidence="1">The sequence shown here is derived from an EMBL/GenBank/DDBJ whole genome shotgun (WGS) entry which is preliminary data.</text>
</comment>
<protein>
    <recommendedName>
        <fullName evidence="3">DUF2251 domain-containing protein</fullName>
    </recommendedName>
</protein>
<keyword evidence="2" id="KW-1185">Reference proteome</keyword>
<name>A0A1G5AX48_9PAST</name>
<evidence type="ECO:0008006" key="3">
    <source>
        <dbReference type="Google" id="ProtNLM"/>
    </source>
</evidence>
<dbReference type="PIRSF" id="PIRSF007050">
    <property type="entry name" value="UPC007050"/>
    <property type="match status" value="1"/>
</dbReference>
<evidence type="ECO:0000313" key="1">
    <source>
        <dbReference type="EMBL" id="SCX82507.1"/>
    </source>
</evidence>
<dbReference type="EMBL" id="FMUQ01000003">
    <property type="protein sequence ID" value="SCX82507.1"/>
    <property type="molecule type" value="Genomic_DNA"/>
</dbReference>
<gene>
    <name evidence="1" type="ORF">SAMN02910354_00513</name>
</gene>
<sequence length="134" mass="15370">MLHLVLEDRHIIGQEKRLGVHSTEQDHLAVVFEDDGETGYFYAINTQEAQPVVDSLSVYNVNGIESLQEPRQVQICWSEDGNRAFLLVNGYPHAAFDFTRLIGYNHSKYPLPELGSMWSHENITDKLVEEWLTP</sequence>
<dbReference type="RefSeq" id="WP_011199441.1">
    <property type="nucleotide sequence ID" value="NZ_CP015031.1"/>
</dbReference>
<proteinExistence type="predicted"/>